<gene>
    <name evidence="1" type="ORF">YP76_26095</name>
</gene>
<comment type="caution">
    <text evidence="1">The sequence shown here is derived from an EMBL/GenBank/DDBJ whole genome shotgun (WGS) entry which is preliminary data.</text>
</comment>
<keyword evidence="2" id="KW-1185">Reference proteome</keyword>
<sequence length="271" mass="30612">MKVFAERKQQWRHRFCVVVAMLLLPSCSCSEEIPDIDPVSMAQDVRVDIGGQSFILPRVAFHRPWRDSERGYLETPPFDGFTVWIGVYGSTGELLKSREICPLLTRQWSRSICESAYTPLYRSLPREIALLKPEALSVYRHTGLAGSGQTKYDVVSKIRFDRERADRACSDPDPSGHRSCSAGIELENGLIALWDAGENPSDPDEDARVGQIVQSFVKKAIGRKEDFEALEREAVMLRDPRAPCIGYEPYDRQTMERVRNYAGLKPCPLGS</sequence>
<evidence type="ECO:0000313" key="2">
    <source>
        <dbReference type="Proteomes" id="UP000033874"/>
    </source>
</evidence>
<protein>
    <submittedName>
        <fullName evidence="1">Uncharacterized protein</fullName>
    </submittedName>
</protein>
<accession>A0A0M3AGW9</accession>
<dbReference type="AlphaFoldDB" id="A0A0M3AGW9"/>
<evidence type="ECO:0000313" key="1">
    <source>
        <dbReference type="EMBL" id="KKW89322.1"/>
    </source>
</evidence>
<dbReference type="RefSeq" id="WP_046766296.1">
    <property type="nucleotide sequence ID" value="NZ_GU811235.1"/>
</dbReference>
<dbReference type="EMBL" id="LBIC01000023">
    <property type="protein sequence ID" value="KKW89322.1"/>
    <property type="molecule type" value="Genomic_DNA"/>
</dbReference>
<proteinExistence type="predicted"/>
<dbReference type="STRING" id="56193.YP76_26095"/>
<organism evidence="1 2">
    <name type="scientific">Sphingobium chungbukense</name>
    <dbReference type="NCBI Taxonomy" id="56193"/>
    <lineage>
        <taxon>Bacteria</taxon>
        <taxon>Pseudomonadati</taxon>
        <taxon>Pseudomonadota</taxon>
        <taxon>Alphaproteobacteria</taxon>
        <taxon>Sphingomonadales</taxon>
        <taxon>Sphingomonadaceae</taxon>
        <taxon>Sphingobium</taxon>
    </lineage>
</organism>
<name>A0A0M3AGW9_9SPHN</name>
<dbReference type="Proteomes" id="UP000033874">
    <property type="component" value="Unassembled WGS sequence"/>
</dbReference>
<reference evidence="1 2" key="1">
    <citation type="submission" date="2015-04" db="EMBL/GenBank/DDBJ databases">
        <title>Genome sequence of aromatic hydrocarbons-degrading Sphingobium chungbukense DJ77.</title>
        <authorList>
            <person name="Kim Y.-C."/>
            <person name="Chae J.-C."/>
        </authorList>
    </citation>
    <scope>NUCLEOTIDE SEQUENCE [LARGE SCALE GENOMIC DNA]</scope>
    <source>
        <strain evidence="1 2">DJ77</strain>
    </source>
</reference>
<dbReference type="PATRIC" id="fig|56193.3.peg.5514"/>